<dbReference type="AlphaFoldDB" id="A0A2A2F3J8"/>
<accession>A0A2A2F3J8</accession>
<evidence type="ECO:0000256" key="1">
    <source>
        <dbReference type="SAM" id="MobiDB-lite"/>
    </source>
</evidence>
<feature type="region of interest" description="Disordered" evidence="1">
    <location>
        <begin position="1"/>
        <end position="20"/>
    </location>
</feature>
<protein>
    <submittedName>
        <fullName evidence="2">Uncharacterized protein</fullName>
    </submittedName>
</protein>
<organism evidence="2 3">
    <name type="scientific">Halomonas salipaludis</name>
    <dbReference type="NCBI Taxonomy" id="2032625"/>
    <lineage>
        <taxon>Bacteria</taxon>
        <taxon>Pseudomonadati</taxon>
        <taxon>Pseudomonadota</taxon>
        <taxon>Gammaproteobacteria</taxon>
        <taxon>Oceanospirillales</taxon>
        <taxon>Halomonadaceae</taxon>
        <taxon>Halomonas</taxon>
    </lineage>
</organism>
<evidence type="ECO:0000313" key="3">
    <source>
        <dbReference type="Proteomes" id="UP000217771"/>
    </source>
</evidence>
<dbReference type="RefSeq" id="WP_095619202.1">
    <property type="nucleotide sequence ID" value="NZ_NSKB01000001.1"/>
</dbReference>
<sequence>MGEITVIPKRRPAPAEPPRLSPRELARTFIIQQYSDGHFDVIEGDRRVDRLAWDEMLGHVAQLTHRRLGTPLYAMRTPDEEFEREALIRGYVKRSES</sequence>
<reference evidence="2 3" key="1">
    <citation type="submission" date="2017-08" db="EMBL/GenBank/DDBJ databases">
        <title>Halomonas alkalisoli sp. nov., isolated from saline alkaline soil.</title>
        <authorList>
            <person name="Wang D."/>
            <person name="Zhang G."/>
        </authorList>
    </citation>
    <scope>NUCLEOTIDE SEQUENCE [LARGE SCALE GENOMIC DNA]</scope>
    <source>
        <strain evidence="2 3">WRN001</strain>
    </source>
</reference>
<evidence type="ECO:0000313" key="2">
    <source>
        <dbReference type="EMBL" id="PAU79189.1"/>
    </source>
</evidence>
<gene>
    <name evidence="2" type="ORF">CK498_02135</name>
</gene>
<proteinExistence type="predicted"/>
<dbReference type="Proteomes" id="UP000217771">
    <property type="component" value="Unassembled WGS sequence"/>
</dbReference>
<comment type="caution">
    <text evidence="2">The sequence shown here is derived from an EMBL/GenBank/DDBJ whole genome shotgun (WGS) entry which is preliminary data.</text>
</comment>
<keyword evidence="3" id="KW-1185">Reference proteome</keyword>
<dbReference type="EMBL" id="NSKB01000001">
    <property type="protein sequence ID" value="PAU79189.1"/>
    <property type="molecule type" value="Genomic_DNA"/>
</dbReference>
<name>A0A2A2F3J8_9GAMM</name>